<evidence type="ECO:0000313" key="8">
    <source>
        <dbReference type="EMBL" id="MBB4754093.1"/>
    </source>
</evidence>
<dbReference type="SMART" id="SM01043">
    <property type="entry name" value="BTAD"/>
    <property type="match status" value="1"/>
</dbReference>
<dbReference type="InterPro" id="IPR011990">
    <property type="entry name" value="TPR-like_helical_dom_sf"/>
</dbReference>
<dbReference type="SMART" id="SM00862">
    <property type="entry name" value="Trans_reg_C"/>
    <property type="match status" value="1"/>
</dbReference>
<dbReference type="Proteomes" id="UP000631312">
    <property type="component" value="Unassembled WGS sequence"/>
</dbReference>
<comment type="caution">
    <text evidence="8">The sequence shown here is derived from an EMBL/GenBank/DDBJ whole genome shotgun (WGS) entry which is preliminary data.</text>
</comment>
<evidence type="ECO:0000259" key="5">
    <source>
        <dbReference type="SMART" id="SM00862"/>
    </source>
</evidence>
<dbReference type="Gene3D" id="1.25.40.10">
    <property type="entry name" value="Tetratricopeptide repeat domain"/>
    <property type="match status" value="3"/>
</dbReference>
<proteinExistence type="inferred from homology"/>
<dbReference type="Proteomes" id="UP000590511">
    <property type="component" value="Unassembled WGS sequence"/>
</dbReference>
<dbReference type="PANTHER" id="PTHR35807:SF1">
    <property type="entry name" value="TRANSCRIPTIONAL REGULATOR REDD"/>
    <property type="match status" value="1"/>
</dbReference>
<dbReference type="GO" id="GO:0006355">
    <property type="term" value="P:regulation of DNA-templated transcription"/>
    <property type="evidence" value="ECO:0007669"/>
    <property type="project" value="InterPro"/>
</dbReference>
<gene>
    <name evidence="7" type="ORF">Alo02nite_37490</name>
    <name evidence="8" type="ORF">BJ964_008254</name>
</gene>
<evidence type="ECO:0000256" key="1">
    <source>
        <dbReference type="ARBA" id="ARBA00005820"/>
    </source>
</evidence>
<dbReference type="SUPFAM" id="SSF48452">
    <property type="entry name" value="TPR-like"/>
    <property type="match status" value="3"/>
</dbReference>
<evidence type="ECO:0000313" key="7">
    <source>
        <dbReference type="EMBL" id="GIE40851.1"/>
    </source>
</evidence>
<dbReference type="InterPro" id="IPR051677">
    <property type="entry name" value="AfsR-DnrI-RedD_regulator"/>
</dbReference>
<organism evidence="8 9">
    <name type="scientific">Actinoplanes lobatus</name>
    <dbReference type="NCBI Taxonomy" id="113568"/>
    <lineage>
        <taxon>Bacteria</taxon>
        <taxon>Bacillati</taxon>
        <taxon>Actinomycetota</taxon>
        <taxon>Actinomycetes</taxon>
        <taxon>Micromonosporales</taxon>
        <taxon>Micromonosporaceae</taxon>
        <taxon>Actinoplanes</taxon>
    </lineage>
</organism>
<dbReference type="InterPro" id="IPR016032">
    <property type="entry name" value="Sig_transdc_resp-reg_C-effctor"/>
</dbReference>
<dbReference type="NCBIfam" id="NF040586">
    <property type="entry name" value="FxSxx_TPR"/>
    <property type="match status" value="1"/>
</dbReference>
<reference evidence="8 9" key="1">
    <citation type="submission" date="2020-08" db="EMBL/GenBank/DDBJ databases">
        <title>Sequencing the genomes of 1000 actinobacteria strains.</title>
        <authorList>
            <person name="Klenk H.-P."/>
        </authorList>
    </citation>
    <scope>NUCLEOTIDE SEQUENCE [LARGE SCALE GENOMIC DNA]</scope>
    <source>
        <strain evidence="8 9">DSM 43150</strain>
    </source>
</reference>
<dbReference type="SUPFAM" id="SSF46894">
    <property type="entry name" value="C-terminal effector domain of the bipartite response regulators"/>
    <property type="match status" value="1"/>
</dbReference>
<dbReference type="InterPro" id="IPR056681">
    <property type="entry name" value="DUF7779"/>
</dbReference>
<dbReference type="GO" id="GO:0000160">
    <property type="term" value="P:phosphorelay signal transduction system"/>
    <property type="evidence" value="ECO:0007669"/>
    <property type="project" value="InterPro"/>
</dbReference>
<keyword evidence="4" id="KW-0804">Transcription</keyword>
<evidence type="ECO:0000256" key="2">
    <source>
        <dbReference type="ARBA" id="ARBA00023015"/>
    </source>
</evidence>
<evidence type="ECO:0000259" key="6">
    <source>
        <dbReference type="SMART" id="SM01043"/>
    </source>
</evidence>
<dbReference type="Gene3D" id="1.10.10.10">
    <property type="entry name" value="Winged helix-like DNA-binding domain superfamily/Winged helix DNA-binding domain"/>
    <property type="match status" value="1"/>
</dbReference>
<keyword evidence="2" id="KW-0805">Transcription regulation</keyword>
<dbReference type="InterPro" id="IPR036388">
    <property type="entry name" value="WH-like_DNA-bd_sf"/>
</dbReference>
<dbReference type="Pfam" id="PF13424">
    <property type="entry name" value="TPR_12"/>
    <property type="match status" value="2"/>
</dbReference>
<dbReference type="InterPro" id="IPR019734">
    <property type="entry name" value="TPR_rpt"/>
</dbReference>
<dbReference type="InterPro" id="IPR001867">
    <property type="entry name" value="OmpR/PhoB-type_DNA-bd"/>
</dbReference>
<dbReference type="GO" id="GO:0003677">
    <property type="term" value="F:DNA binding"/>
    <property type="evidence" value="ECO:0007669"/>
    <property type="project" value="UniProtKB-KW"/>
</dbReference>
<keyword evidence="10" id="KW-1185">Reference proteome</keyword>
<dbReference type="CDD" id="cd15831">
    <property type="entry name" value="BTAD"/>
    <property type="match status" value="1"/>
</dbReference>
<dbReference type="EMBL" id="JACHNC010000001">
    <property type="protein sequence ID" value="MBB4754093.1"/>
    <property type="molecule type" value="Genomic_DNA"/>
</dbReference>
<dbReference type="Gene3D" id="3.40.50.300">
    <property type="entry name" value="P-loop containing nucleotide triphosphate hydrolases"/>
    <property type="match status" value="1"/>
</dbReference>
<evidence type="ECO:0000313" key="9">
    <source>
        <dbReference type="Proteomes" id="UP000590511"/>
    </source>
</evidence>
<dbReference type="SMART" id="SM00028">
    <property type="entry name" value="TPR"/>
    <property type="match status" value="5"/>
</dbReference>
<accession>A0A7W7HP37</accession>
<dbReference type="RefSeq" id="WP_188125706.1">
    <property type="nucleotide sequence ID" value="NZ_BOMP01000055.1"/>
</dbReference>
<dbReference type="SUPFAM" id="SSF52540">
    <property type="entry name" value="P-loop containing nucleoside triphosphate hydrolases"/>
    <property type="match status" value="1"/>
</dbReference>
<evidence type="ECO:0000256" key="3">
    <source>
        <dbReference type="ARBA" id="ARBA00023125"/>
    </source>
</evidence>
<dbReference type="Pfam" id="PF25000">
    <property type="entry name" value="DUF7779"/>
    <property type="match status" value="1"/>
</dbReference>
<dbReference type="Pfam" id="PF03704">
    <property type="entry name" value="BTAD"/>
    <property type="match status" value="1"/>
</dbReference>
<feature type="domain" description="Bacterial transcriptional activator" evidence="6">
    <location>
        <begin position="100"/>
        <end position="244"/>
    </location>
</feature>
<dbReference type="InterPro" id="IPR027417">
    <property type="entry name" value="P-loop_NTPase"/>
</dbReference>
<evidence type="ECO:0000256" key="4">
    <source>
        <dbReference type="ARBA" id="ARBA00023163"/>
    </source>
</evidence>
<protein>
    <submittedName>
        <fullName evidence="8">DNA-binding SARP family transcriptional activator</fullName>
    </submittedName>
    <submittedName>
        <fullName evidence="7">SARP family transcriptional regulator</fullName>
    </submittedName>
</protein>
<evidence type="ECO:0000313" key="10">
    <source>
        <dbReference type="Proteomes" id="UP000631312"/>
    </source>
</evidence>
<dbReference type="InterPro" id="IPR005158">
    <property type="entry name" value="BTAD"/>
</dbReference>
<dbReference type="PANTHER" id="PTHR35807">
    <property type="entry name" value="TRANSCRIPTIONAL REGULATOR REDD-RELATED"/>
    <property type="match status" value="1"/>
</dbReference>
<name>A0A7W7HP37_9ACTN</name>
<feature type="domain" description="OmpR/PhoB-type" evidence="5">
    <location>
        <begin position="19"/>
        <end position="93"/>
    </location>
</feature>
<dbReference type="EMBL" id="BOMP01000055">
    <property type="protein sequence ID" value="GIE40851.1"/>
    <property type="molecule type" value="Genomic_DNA"/>
</dbReference>
<sequence>MGGGTHLHVLGPLEFRRDGQWIAPARGHQQRLFAVLAAAPGRAVSVDALAGAVWGDRLPRDPATALQPEVSRLRRALAPAGAVIRFAAGCYTLNVPPDRIDLCRFEELATRGGAALRSGDHPLADDLLSEALALWRGPAFADLAGEPFDSARRRLHEQRLAARVLRAEARLATGHHRELVAELTELADRQPLHEGVAGLLVLALHRSGRPGAAMAAYHRARRCLAEELGQSPGPALTSLYERILGQDPALDWPGARQRPVWNLPPVNPKFSGRAAPLKQLRDLLEPSGAVVLHGLPGIGKTQLALRYAHDQDLRIVWWCPAETPDLLDASLVALAGELGVTVAGDVDRTRIALRRALADRTKWLLIFDNAADLNHLRSWLPDTRTGRIVITSRNADWEGYATPFRVPVFDDDEALRFLLSQVGGDGTNAARLAERLGNLPLALEQAAAFCRRTGDTLGTYLDLLASHGEDLLSRGGTGDYDGTVATTLRLAFARVARDDPHAVELLRTCAFLAADDIPTDVLRVVVDGLGDALALGEAVGTLRRYSLVERHGGGVSMHRLVQRLVRSETTAAQRRALLGRLLDAPSSWEEHTPHLAVLLDHLDAEGLWPESAAAVVCRAARHLDEHGVYASAGRLTNHALRIQERVAGPRGAAGRADLLSEMGRILDRAGCDLHSARPLLREALDILESMPGDTTVAMGRTLSRLAHALHCADLTREAHEAHERALRLLRAAPDRVELGHALAAAGTTLWWSGDLPGAERAFTESIEILIAERGADSPDVAVARSGLGTVLQDLGDLAGARVQLERSVAALRAAHPRAGDTHPEIAQILDKLGYLLRLAGDVPGALDCHERAVRALEELFGADDPRVAMALTNRGLDESAAGDHEQALRTQARAAAIFVEAYGPQHSSTLIARSRHAEALRAVHPESYDAMSD</sequence>
<dbReference type="AlphaFoldDB" id="A0A7W7HP37"/>
<comment type="similarity">
    <text evidence="1">Belongs to the AfsR/DnrI/RedD regulatory family.</text>
</comment>
<keyword evidence="3 8" id="KW-0238">DNA-binding</keyword>
<reference evidence="7 10" key="2">
    <citation type="submission" date="2021-01" db="EMBL/GenBank/DDBJ databases">
        <title>Whole genome shotgun sequence of Actinoplanes lobatus NBRC 12513.</title>
        <authorList>
            <person name="Komaki H."/>
            <person name="Tamura T."/>
        </authorList>
    </citation>
    <scope>NUCLEOTIDE SEQUENCE [LARGE SCALE GENOMIC DNA]</scope>
    <source>
        <strain evidence="7 10">NBRC 12513</strain>
    </source>
</reference>